<dbReference type="RefSeq" id="XP_033162560.1">
    <property type="nucleotide sequence ID" value="XM_033306669.1"/>
</dbReference>
<name>A0A6P8K1E6_DROMA</name>
<organism evidence="2 3">
    <name type="scientific">Drosophila mauritiana</name>
    <name type="common">Fruit fly</name>
    <dbReference type="NCBI Taxonomy" id="7226"/>
    <lineage>
        <taxon>Eukaryota</taxon>
        <taxon>Metazoa</taxon>
        <taxon>Ecdysozoa</taxon>
        <taxon>Arthropoda</taxon>
        <taxon>Hexapoda</taxon>
        <taxon>Insecta</taxon>
        <taxon>Pterygota</taxon>
        <taxon>Neoptera</taxon>
        <taxon>Endopterygota</taxon>
        <taxon>Diptera</taxon>
        <taxon>Brachycera</taxon>
        <taxon>Muscomorpha</taxon>
        <taxon>Ephydroidea</taxon>
        <taxon>Drosophilidae</taxon>
        <taxon>Drosophila</taxon>
        <taxon>Sophophora</taxon>
    </lineage>
</organism>
<keyword evidence="2" id="KW-1185">Reference proteome</keyword>
<dbReference type="Gene3D" id="1.20.120.1250">
    <property type="entry name" value="Sulfhydryl oxidase R596, ORFan domain"/>
    <property type="match status" value="1"/>
</dbReference>
<feature type="compositionally biased region" description="Basic and acidic residues" evidence="1">
    <location>
        <begin position="317"/>
        <end position="331"/>
    </location>
</feature>
<dbReference type="CTD" id="42953"/>
<dbReference type="FunFam" id="1.20.120.1250:FF:000001">
    <property type="entry name" value="GM23464"/>
    <property type="match status" value="1"/>
</dbReference>
<feature type="region of interest" description="Disordered" evidence="1">
    <location>
        <begin position="317"/>
        <end position="360"/>
    </location>
</feature>
<sequence>MAMPSSWRPWLRKISRILALTGSRRYLSDLCQIPTQVLATKGAAMAEGDSKFGFKDMEKALETLKLLESHDMQYRKLTVRGLLGRAKRVLTMTKAEEKLKNINAAIGVFEKWLEENGGGASSKNVKTDSEDKVETVPGLGFKDKAAAEATLSILAERDPDYQRLAIKGLIGSSKRVLSGTKNEDKITAIKEGVQVLEDFLEKFEAENRIKDNRAYLPLAVVTKLPEPKDELAKEFLEAYGGSKAKGNYKHLRTMFPKADEKTSWDIVRNRQLSKLLEQIKSEEAKLFDAETGAPTDLHLQLIHWAYSPQPDKLKQYIEKLAKKTPEKRKQESSSSASDSSATSQDSDGEDKPKRKKKREE</sequence>
<evidence type="ECO:0000313" key="3">
    <source>
        <dbReference type="RefSeq" id="XP_033162560.1"/>
    </source>
</evidence>
<accession>A0A6P8K1E6</accession>
<feature type="compositionally biased region" description="Low complexity" evidence="1">
    <location>
        <begin position="332"/>
        <end position="345"/>
    </location>
</feature>
<dbReference type="GeneID" id="117142594"/>
<protein>
    <submittedName>
        <fullName evidence="3">Uncharacterized protein LOC117142594</fullName>
    </submittedName>
</protein>
<evidence type="ECO:0000256" key="1">
    <source>
        <dbReference type="SAM" id="MobiDB-lite"/>
    </source>
</evidence>
<dbReference type="Proteomes" id="UP000515162">
    <property type="component" value="Chromosome 3R"/>
</dbReference>
<evidence type="ECO:0000313" key="2">
    <source>
        <dbReference type="Proteomes" id="UP000515162"/>
    </source>
</evidence>
<gene>
    <name evidence="3" type="primary">LOC117142594</name>
</gene>
<proteinExistence type="predicted"/>
<reference evidence="3" key="1">
    <citation type="submission" date="2025-08" db="UniProtKB">
        <authorList>
            <consortium name="RefSeq"/>
        </authorList>
    </citation>
    <scope>IDENTIFICATION</scope>
    <source>
        <strain evidence="3">Mau12</strain>
        <tissue evidence="3">Whole Body</tissue>
    </source>
</reference>
<dbReference type="AlphaFoldDB" id="A0A6P8K1E6"/>